<dbReference type="AlphaFoldDB" id="A0A7T4DL54"/>
<feature type="transmembrane region" description="Helical" evidence="1">
    <location>
        <begin position="249"/>
        <end position="282"/>
    </location>
</feature>
<protein>
    <recommendedName>
        <fullName evidence="4">HTTM domain-containing protein</fullName>
    </recommendedName>
</protein>
<evidence type="ECO:0008006" key="4">
    <source>
        <dbReference type="Google" id="ProtNLM"/>
    </source>
</evidence>
<evidence type="ECO:0000313" key="2">
    <source>
        <dbReference type="EMBL" id="QQB15544.1"/>
    </source>
</evidence>
<sequence length="301" mass="33358">MASSTTTPPTAGTLSPTLPDHRNPFLRWFMPQVPLARVAVFRFIIYVFIIIDVLTISGDVIPHGWTPELYQPLWLARVLGIPPVSVLGAQILLALIITFCVLAAIGILQRTSGIIVAITFGAWMFYTQGYGYVAHDHMALVIAAVVLPTVGVARFREVGTTSAKAGWALRVVQISVVLTYFYSVLMKWIASGDITDWANGAVIIWALMRRGAEWSKPFLEMPGLLIAAQWATLVFEFLSPIALFVKGKAIYFIVAFFCLFHLMTYFALGIHFLPTVICWAAFLPLEKLVPRRFASAPRARA</sequence>
<organism evidence="2 3">
    <name type="scientific">Brevibacterium casei</name>
    <dbReference type="NCBI Taxonomy" id="33889"/>
    <lineage>
        <taxon>Bacteria</taxon>
        <taxon>Bacillati</taxon>
        <taxon>Actinomycetota</taxon>
        <taxon>Actinomycetes</taxon>
        <taxon>Micrococcales</taxon>
        <taxon>Brevibacteriaceae</taxon>
        <taxon>Brevibacterium</taxon>
    </lineage>
</organism>
<feature type="transmembrane region" description="Helical" evidence="1">
    <location>
        <begin position="138"/>
        <end position="155"/>
    </location>
</feature>
<keyword evidence="1" id="KW-1133">Transmembrane helix</keyword>
<feature type="transmembrane region" description="Helical" evidence="1">
    <location>
        <begin position="167"/>
        <end position="185"/>
    </location>
</feature>
<feature type="transmembrane region" description="Helical" evidence="1">
    <location>
        <begin position="39"/>
        <end position="61"/>
    </location>
</feature>
<accession>A0A7T4DL54</accession>
<feature type="transmembrane region" description="Helical" evidence="1">
    <location>
        <begin position="224"/>
        <end position="243"/>
    </location>
</feature>
<dbReference type="Proteomes" id="UP000595374">
    <property type="component" value="Chromosome"/>
</dbReference>
<reference evidence="2 3" key="1">
    <citation type="submission" date="2020-12" db="EMBL/GenBank/DDBJ databases">
        <title>FDA dAtabase for Regulatory Grade micrObial Sequences (FDA-ARGOS): Supporting development and validation of Infectious Disease Dx tests.</title>
        <authorList>
            <person name="Sproer C."/>
            <person name="Gronow S."/>
            <person name="Severitt S."/>
            <person name="Schroder I."/>
            <person name="Tallon L."/>
            <person name="Sadzewicz L."/>
            <person name="Zhao X."/>
            <person name="Boylan J."/>
            <person name="Ott S."/>
            <person name="Bowen H."/>
            <person name="Vavikolanu K."/>
            <person name="Mehta A."/>
            <person name="Aluvathingal J."/>
            <person name="Nadendla S."/>
            <person name="Lowell S."/>
            <person name="Myers T."/>
            <person name="Yan Y."/>
            <person name="Sichtig H."/>
        </authorList>
    </citation>
    <scope>NUCLEOTIDE SEQUENCE [LARGE SCALE GENOMIC DNA]</scope>
    <source>
        <strain evidence="2 3">FDAARGOS_990</strain>
    </source>
</reference>
<keyword evidence="1" id="KW-0812">Transmembrane</keyword>
<gene>
    <name evidence="2" type="ORF">I6H47_06325</name>
</gene>
<dbReference type="RefSeq" id="WP_198500527.1">
    <property type="nucleotide sequence ID" value="NZ_CP065989.1"/>
</dbReference>
<feature type="transmembrane region" description="Helical" evidence="1">
    <location>
        <begin position="81"/>
        <end position="107"/>
    </location>
</feature>
<keyword evidence="1" id="KW-0472">Membrane</keyword>
<evidence type="ECO:0000256" key="1">
    <source>
        <dbReference type="SAM" id="Phobius"/>
    </source>
</evidence>
<evidence type="ECO:0000313" key="3">
    <source>
        <dbReference type="Proteomes" id="UP000595374"/>
    </source>
</evidence>
<name>A0A7T4DL54_9MICO</name>
<proteinExistence type="predicted"/>
<feature type="transmembrane region" description="Helical" evidence="1">
    <location>
        <begin position="114"/>
        <end position="132"/>
    </location>
</feature>
<dbReference type="EMBL" id="CP065989">
    <property type="protein sequence ID" value="QQB15544.1"/>
    <property type="molecule type" value="Genomic_DNA"/>
</dbReference>